<dbReference type="OrthoDB" id="9810135at2"/>
<dbReference type="GO" id="GO:0006260">
    <property type="term" value="P:DNA replication"/>
    <property type="evidence" value="ECO:0007669"/>
    <property type="project" value="InterPro"/>
</dbReference>
<dbReference type="PROSITE" id="PS51217">
    <property type="entry name" value="UVRD_HELICASE_CTER"/>
    <property type="match status" value="1"/>
</dbReference>
<evidence type="ECO:0000256" key="7">
    <source>
        <dbReference type="ARBA" id="ARBA00023235"/>
    </source>
</evidence>
<evidence type="ECO:0000259" key="12">
    <source>
        <dbReference type="PROSITE" id="PS51198"/>
    </source>
</evidence>
<accession>A0A223D348</accession>
<dbReference type="CDD" id="cd17932">
    <property type="entry name" value="DEXQc_UvrD"/>
    <property type="match status" value="1"/>
</dbReference>
<evidence type="ECO:0000256" key="4">
    <source>
        <dbReference type="ARBA" id="ARBA00022806"/>
    </source>
</evidence>
<evidence type="ECO:0000256" key="2">
    <source>
        <dbReference type="ARBA" id="ARBA00022741"/>
    </source>
</evidence>
<dbReference type="Gene3D" id="3.40.50.300">
    <property type="entry name" value="P-loop containing nucleotide triphosphate hydrolases"/>
    <property type="match status" value="2"/>
</dbReference>
<dbReference type="InterPro" id="IPR014016">
    <property type="entry name" value="UvrD-like_ATP-bd"/>
</dbReference>
<dbReference type="FunFam" id="1.10.10.160:FF:000001">
    <property type="entry name" value="ATP-dependent DNA helicase"/>
    <property type="match status" value="1"/>
</dbReference>
<dbReference type="InterPro" id="IPR014017">
    <property type="entry name" value="DNA_helicase_UvrD-like_C"/>
</dbReference>
<dbReference type="FunFam" id="1.10.486.10:FF:000003">
    <property type="entry name" value="ATP-dependent DNA helicase"/>
    <property type="match status" value="1"/>
</dbReference>
<dbReference type="AlphaFoldDB" id="A0A223D348"/>
<dbReference type="InterPro" id="IPR000212">
    <property type="entry name" value="DNA_helicase_UvrD/REP"/>
</dbReference>
<sequence length="709" mass="80653">MTTRTINPAQIAKGLNPEQKAAVETTEGPLLILAGAGSGKTSVLTRRIAYLLGVRGVSPFNILAITFTNKAAKEMNERVRKLVGDVAEDLWMSTFHSMCVRILRREAERIGYQNNFTILDADDQASAVKQSMLDLNLDIKKFDPSSIQWRISAAKNELLTPDDFVKTAGKKLQDITASQVYRVYQRKLQDFNAMDFDDLIMKTVELFETHPDVLEQYQNKFRYIHVDEYQDTNRAQYKLVKLLATKYRNLCVVGDGDQAIYAWRGADISNILNFEKDYPEATVIKLEQNYRSTSTILDAANAVIRNNTARKDKALWSKKGQGDKISIYTALDQEDEAHYIVQQVKNHKDNGGAYGDCTVLYRANAMSRIVEEAFLQAALPYKILGGMTFYDRREIKDVMAYLKTLANPQDEISLLRIINAPKRSIGPGTIQKLLDYAHDRDLTLLDAMGFPDENGLPVKTAATCKEFHDMMKYLHVCQEGLTVSEYLSEVLEKSGYRQMYAHSSKEEDQMRLENIEEMFSITKSFDRRRGGTVGDFLAEVSLLSDNDKEKGDDGEAVLMMTMHASKGLEFPTVFIIGCEETIFPHMRSMDDIKGIEEERNLAYVGITRAKEKLHMLHCAERTLFGNTQRNDPSRFLDEIPEEYLDRTVGYVESDIVWKSGDMLKHPQWGQGMVLDKRGEDETLELTVMFHPSIGEKKVLPRFTRLDKIG</sequence>
<keyword evidence="6 11" id="KW-0238">DNA-binding</keyword>
<dbReference type="GO" id="GO:0043138">
    <property type="term" value="F:3'-5' DNA helicase activity"/>
    <property type="evidence" value="ECO:0007669"/>
    <property type="project" value="UniProtKB-EC"/>
</dbReference>
<keyword evidence="7" id="KW-0413">Isomerase</keyword>
<dbReference type="PANTHER" id="PTHR11070:SF2">
    <property type="entry name" value="ATP-DEPENDENT DNA HELICASE SRS2"/>
    <property type="match status" value="1"/>
</dbReference>
<dbReference type="CDD" id="cd18807">
    <property type="entry name" value="SF1_C_UvrD"/>
    <property type="match status" value="1"/>
</dbReference>
<dbReference type="RefSeq" id="WP_094237154.1">
    <property type="nucleotide sequence ID" value="NZ_CP022657.1"/>
</dbReference>
<dbReference type="InterPro" id="IPR005751">
    <property type="entry name" value="ATP-dep_DNA_helicase_PcrA"/>
</dbReference>
<evidence type="ECO:0000256" key="1">
    <source>
        <dbReference type="ARBA" id="ARBA00009922"/>
    </source>
</evidence>
<reference evidence="14 15" key="1">
    <citation type="journal article" date="2015" name="Int. J. Syst. Evol. Microbiol.">
        <title>Tumebacillus algifaecis sp. nov., isolated from decomposing algal scum.</title>
        <authorList>
            <person name="Wu Y.F."/>
            <person name="Zhang B."/>
            <person name="Xing P."/>
            <person name="Wu Q.L."/>
            <person name="Liu S.J."/>
        </authorList>
    </citation>
    <scope>NUCLEOTIDE SEQUENCE [LARGE SCALE GENOMIC DNA]</scope>
    <source>
        <strain evidence="14 15">THMBR28</strain>
    </source>
</reference>
<name>A0A223D348_9BACL</name>
<feature type="domain" description="UvrD-like helicase C-terminal" evidence="13">
    <location>
        <begin position="294"/>
        <end position="567"/>
    </location>
</feature>
<dbReference type="Gene3D" id="1.10.486.10">
    <property type="entry name" value="PCRA, domain 4"/>
    <property type="match status" value="1"/>
</dbReference>
<dbReference type="Proteomes" id="UP000214688">
    <property type="component" value="Chromosome"/>
</dbReference>
<dbReference type="GO" id="GO:0003677">
    <property type="term" value="F:DNA binding"/>
    <property type="evidence" value="ECO:0007669"/>
    <property type="project" value="UniProtKB-KW"/>
</dbReference>
<evidence type="ECO:0000256" key="3">
    <source>
        <dbReference type="ARBA" id="ARBA00022801"/>
    </source>
</evidence>
<evidence type="ECO:0000256" key="8">
    <source>
        <dbReference type="ARBA" id="ARBA00034617"/>
    </source>
</evidence>
<dbReference type="Pfam" id="PF00580">
    <property type="entry name" value="UvrD-helicase"/>
    <property type="match status" value="1"/>
</dbReference>
<dbReference type="EC" id="5.6.2.4" evidence="11"/>
<dbReference type="KEGG" id="tab:CIG75_13735"/>
<feature type="binding site" evidence="10">
    <location>
        <begin position="34"/>
        <end position="41"/>
    </location>
    <ligand>
        <name>ATP</name>
        <dbReference type="ChEBI" id="CHEBI:30616"/>
    </ligand>
</feature>
<evidence type="ECO:0000313" key="14">
    <source>
        <dbReference type="EMBL" id="ASS75915.1"/>
    </source>
</evidence>
<comment type="catalytic activity">
    <reaction evidence="9 11">
        <text>ATP + H2O = ADP + phosphate + H(+)</text>
        <dbReference type="Rhea" id="RHEA:13065"/>
        <dbReference type="ChEBI" id="CHEBI:15377"/>
        <dbReference type="ChEBI" id="CHEBI:15378"/>
        <dbReference type="ChEBI" id="CHEBI:30616"/>
        <dbReference type="ChEBI" id="CHEBI:43474"/>
        <dbReference type="ChEBI" id="CHEBI:456216"/>
        <dbReference type="EC" id="5.6.2.4"/>
    </reaction>
</comment>
<evidence type="ECO:0000256" key="10">
    <source>
        <dbReference type="PROSITE-ProRule" id="PRU00560"/>
    </source>
</evidence>
<dbReference type="Gene3D" id="1.10.10.160">
    <property type="match status" value="1"/>
</dbReference>
<evidence type="ECO:0000256" key="9">
    <source>
        <dbReference type="ARBA" id="ARBA00048988"/>
    </source>
</evidence>
<comment type="catalytic activity">
    <reaction evidence="8">
        <text>Couples ATP hydrolysis with the unwinding of duplex DNA by translocating in the 3'-5' direction.</text>
        <dbReference type="EC" id="5.6.2.4"/>
    </reaction>
</comment>
<dbReference type="PROSITE" id="PS51198">
    <property type="entry name" value="UVRD_HELICASE_ATP_BIND"/>
    <property type="match status" value="1"/>
</dbReference>
<evidence type="ECO:0000313" key="15">
    <source>
        <dbReference type="Proteomes" id="UP000214688"/>
    </source>
</evidence>
<keyword evidence="2 10" id="KW-0547">Nucleotide-binding</keyword>
<dbReference type="Pfam" id="PF21196">
    <property type="entry name" value="PcrA_UvrD_tudor"/>
    <property type="match status" value="1"/>
</dbReference>
<feature type="domain" description="UvrD-like helicase ATP-binding" evidence="12">
    <location>
        <begin position="13"/>
        <end position="293"/>
    </location>
</feature>
<evidence type="ECO:0000259" key="13">
    <source>
        <dbReference type="PROSITE" id="PS51217"/>
    </source>
</evidence>
<keyword evidence="5 10" id="KW-0067">ATP-binding</keyword>
<organism evidence="14 15">
    <name type="scientific">Tumebacillus algifaecis</name>
    <dbReference type="NCBI Taxonomy" id="1214604"/>
    <lineage>
        <taxon>Bacteria</taxon>
        <taxon>Bacillati</taxon>
        <taxon>Bacillota</taxon>
        <taxon>Bacilli</taxon>
        <taxon>Bacillales</taxon>
        <taxon>Alicyclobacillaceae</taxon>
        <taxon>Tumebacillus</taxon>
    </lineage>
</organism>
<evidence type="ECO:0000256" key="11">
    <source>
        <dbReference type="RuleBase" id="RU364053"/>
    </source>
</evidence>
<dbReference type="InterPro" id="IPR013986">
    <property type="entry name" value="DExx_box_DNA_helicase_dom_sf"/>
</dbReference>
<dbReference type="PANTHER" id="PTHR11070">
    <property type="entry name" value="UVRD / RECB / PCRA DNA HELICASE FAMILY MEMBER"/>
    <property type="match status" value="1"/>
</dbReference>
<dbReference type="GO" id="GO:0000725">
    <property type="term" value="P:recombinational repair"/>
    <property type="evidence" value="ECO:0007669"/>
    <property type="project" value="TreeGrafter"/>
</dbReference>
<dbReference type="GO" id="GO:0005524">
    <property type="term" value="F:ATP binding"/>
    <property type="evidence" value="ECO:0007669"/>
    <property type="project" value="UniProtKB-UniRule"/>
</dbReference>
<gene>
    <name evidence="14" type="primary">pcrA</name>
    <name evidence="14" type="ORF">CIG75_13735</name>
</gene>
<dbReference type="GO" id="GO:0009314">
    <property type="term" value="P:response to radiation"/>
    <property type="evidence" value="ECO:0007669"/>
    <property type="project" value="UniProtKB-ARBA"/>
</dbReference>
<evidence type="ECO:0000256" key="5">
    <source>
        <dbReference type="ARBA" id="ARBA00022840"/>
    </source>
</evidence>
<protein>
    <recommendedName>
        <fullName evidence="11">ATP-dependent DNA helicase</fullName>
        <ecNumber evidence="11">5.6.2.4</ecNumber>
    </recommendedName>
</protein>
<dbReference type="EMBL" id="CP022657">
    <property type="protein sequence ID" value="ASS75915.1"/>
    <property type="molecule type" value="Genomic_DNA"/>
</dbReference>
<keyword evidence="4 10" id="KW-0347">Helicase</keyword>
<keyword evidence="3 10" id="KW-0378">Hydrolase</keyword>
<dbReference type="Pfam" id="PF13361">
    <property type="entry name" value="UvrD_C"/>
    <property type="match status" value="1"/>
</dbReference>
<proteinExistence type="inferred from homology"/>
<keyword evidence="15" id="KW-1185">Reference proteome</keyword>
<evidence type="ECO:0000256" key="6">
    <source>
        <dbReference type="ARBA" id="ARBA00023125"/>
    </source>
</evidence>
<dbReference type="GO" id="GO:0005829">
    <property type="term" value="C:cytosol"/>
    <property type="evidence" value="ECO:0007669"/>
    <property type="project" value="TreeGrafter"/>
</dbReference>
<comment type="similarity">
    <text evidence="1 11">Belongs to the helicase family. UvrD subfamily.</text>
</comment>
<dbReference type="GO" id="GO:0016887">
    <property type="term" value="F:ATP hydrolysis activity"/>
    <property type="evidence" value="ECO:0007669"/>
    <property type="project" value="RHEA"/>
</dbReference>
<dbReference type="NCBIfam" id="TIGR01073">
    <property type="entry name" value="pcrA"/>
    <property type="match status" value="1"/>
</dbReference>
<dbReference type="SUPFAM" id="SSF52540">
    <property type="entry name" value="P-loop containing nucleoside triphosphate hydrolases"/>
    <property type="match status" value="1"/>
</dbReference>
<dbReference type="InterPro" id="IPR027417">
    <property type="entry name" value="P-loop_NTPase"/>
</dbReference>
<dbReference type="GO" id="GO:0033202">
    <property type="term" value="C:DNA helicase complex"/>
    <property type="evidence" value="ECO:0007669"/>
    <property type="project" value="TreeGrafter"/>
</dbReference>